<sequence>MSLREIIAQRARPLRDYRRPTIGFRAALTVAFGMPTAAPGKPLRNACRRFVLARVNV</sequence>
<organism evidence="1 2">
    <name type="scientific">Ceriporiopsis subvermispora (strain B)</name>
    <name type="common">White-rot fungus</name>
    <name type="synonym">Gelatoporia subvermispora</name>
    <dbReference type="NCBI Taxonomy" id="914234"/>
    <lineage>
        <taxon>Eukaryota</taxon>
        <taxon>Fungi</taxon>
        <taxon>Dikarya</taxon>
        <taxon>Basidiomycota</taxon>
        <taxon>Agaricomycotina</taxon>
        <taxon>Agaricomycetes</taxon>
        <taxon>Polyporales</taxon>
        <taxon>Gelatoporiaceae</taxon>
        <taxon>Gelatoporia</taxon>
    </lineage>
</organism>
<evidence type="ECO:0000313" key="2">
    <source>
        <dbReference type="Proteomes" id="UP000016930"/>
    </source>
</evidence>
<keyword evidence="2" id="KW-1185">Reference proteome</keyword>
<evidence type="ECO:0000313" key="1">
    <source>
        <dbReference type="EMBL" id="EMD32247.1"/>
    </source>
</evidence>
<dbReference type="AlphaFoldDB" id="M2R1X7"/>
<gene>
    <name evidence="1" type="ORF">CERSUDRAFT_118950</name>
</gene>
<accession>M2R1X7</accession>
<dbReference type="EMBL" id="KB445812">
    <property type="protein sequence ID" value="EMD32247.1"/>
    <property type="molecule type" value="Genomic_DNA"/>
</dbReference>
<protein>
    <submittedName>
        <fullName evidence="1">Uncharacterized protein</fullName>
    </submittedName>
</protein>
<proteinExistence type="predicted"/>
<name>M2R1X7_CERS8</name>
<dbReference type="Proteomes" id="UP000016930">
    <property type="component" value="Unassembled WGS sequence"/>
</dbReference>
<dbReference type="HOGENOM" id="CLU_2996360_0_0_1"/>
<reference evidence="1 2" key="1">
    <citation type="journal article" date="2012" name="Proc. Natl. Acad. Sci. U.S.A.">
        <title>Comparative genomics of Ceriporiopsis subvermispora and Phanerochaete chrysosporium provide insight into selective ligninolysis.</title>
        <authorList>
            <person name="Fernandez-Fueyo E."/>
            <person name="Ruiz-Duenas F.J."/>
            <person name="Ferreira P."/>
            <person name="Floudas D."/>
            <person name="Hibbett D.S."/>
            <person name="Canessa P."/>
            <person name="Larrondo L.F."/>
            <person name="James T.Y."/>
            <person name="Seelenfreund D."/>
            <person name="Lobos S."/>
            <person name="Polanco R."/>
            <person name="Tello M."/>
            <person name="Honda Y."/>
            <person name="Watanabe T."/>
            <person name="Watanabe T."/>
            <person name="Ryu J.S."/>
            <person name="Kubicek C.P."/>
            <person name="Schmoll M."/>
            <person name="Gaskell J."/>
            <person name="Hammel K.E."/>
            <person name="St John F.J."/>
            <person name="Vanden Wymelenberg A."/>
            <person name="Sabat G."/>
            <person name="Splinter BonDurant S."/>
            <person name="Syed K."/>
            <person name="Yadav J.S."/>
            <person name="Doddapaneni H."/>
            <person name="Subramanian V."/>
            <person name="Lavin J.L."/>
            <person name="Oguiza J.A."/>
            <person name="Perez G."/>
            <person name="Pisabarro A.G."/>
            <person name="Ramirez L."/>
            <person name="Santoyo F."/>
            <person name="Master E."/>
            <person name="Coutinho P.M."/>
            <person name="Henrissat B."/>
            <person name="Lombard V."/>
            <person name="Magnuson J.K."/>
            <person name="Kuees U."/>
            <person name="Hori C."/>
            <person name="Igarashi K."/>
            <person name="Samejima M."/>
            <person name="Held B.W."/>
            <person name="Barry K.W."/>
            <person name="LaButti K.M."/>
            <person name="Lapidus A."/>
            <person name="Lindquist E.A."/>
            <person name="Lucas S.M."/>
            <person name="Riley R."/>
            <person name="Salamov A.A."/>
            <person name="Hoffmeister D."/>
            <person name="Schwenk D."/>
            <person name="Hadar Y."/>
            <person name="Yarden O."/>
            <person name="de Vries R.P."/>
            <person name="Wiebenga A."/>
            <person name="Stenlid J."/>
            <person name="Eastwood D."/>
            <person name="Grigoriev I.V."/>
            <person name="Berka R.M."/>
            <person name="Blanchette R.A."/>
            <person name="Kersten P."/>
            <person name="Martinez A.T."/>
            <person name="Vicuna R."/>
            <person name="Cullen D."/>
        </authorList>
    </citation>
    <scope>NUCLEOTIDE SEQUENCE [LARGE SCALE GENOMIC DNA]</scope>
    <source>
        <strain evidence="1 2">B</strain>
    </source>
</reference>